<evidence type="ECO:0000313" key="2">
    <source>
        <dbReference type="Proteomes" id="UP000016511"/>
    </source>
</evidence>
<evidence type="ECO:0000313" key="1">
    <source>
        <dbReference type="EMBL" id="ERI10453.1"/>
    </source>
</evidence>
<gene>
    <name evidence="1" type="ORF">HMPREF0083_01358</name>
</gene>
<dbReference type="PATRIC" id="fig|649747.3.peg.1230"/>
<dbReference type="EMBL" id="AWSJ01000092">
    <property type="protein sequence ID" value="ERI10453.1"/>
    <property type="molecule type" value="Genomic_DNA"/>
</dbReference>
<dbReference type="Proteomes" id="UP000016511">
    <property type="component" value="Unassembled WGS sequence"/>
</dbReference>
<name>U1X7D4_ANEAE</name>
<comment type="caution">
    <text evidence="1">The sequence shown here is derived from an EMBL/GenBank/DDBJ whole genome shotgun (WGS) entry which is preliminary data.</text>
</comment>
<dbReference type="AlphaFoldDB" id="U1X7D4"/>
<protein>
    <submittedName>
        <fullName evidence="1">Uncharacterized protein</fullName>
    </submittedName>
</protein>
<organism evidence="1 2">
    <name type="scientific">Aneurinibacillus aneurinilyticus ATCC 12856</name>
    <dbReference type="NCBI Taxonomy" id="649747"/>
    <lineage>
        <taxon>Bacteria</taxon>
        <taxon>Bacillati</taxon>
        <taxon>Bacillota</taxon>
        <taxon>Bacilli</taxon>
        <taxon>Bacillales</taxon>
        <taxon>Paenibacillaceae</taxon>
        <taxon>Aneurinibacillus group</taxon>
        <taxon>Aneurinibacillus</taxon>
    </lineage>
</organism>
<reference evidence="1 2" key="1">
    <citation type="submission" date="2013-08" db="EMBL/GenBank/DDBJ databases">
        <authorList>
            <person name="Weinstock G."/>
            <person name="Sodergren E."/>
            <person name="Wylie T."/>
            <person name="Fulton L."/>
            <person name="Fulton R."/>
            <person name="Fronick C."/>
            <person name="O'Laughlin M."/>
            <person name="Godfrey J."/>
            <person name="Miner T."/>
            <person name="Herter B."/>
            <person name="Appelbaum E."/>
            <person name="Cordes M."/>
            <person name="Lek S."/>
            <person name="Wollam A."/>
            <person name="Pepin K.H."/>
            <person name="Palsikar V.B."/>
            <person name="Mitreva M."/>
            <person name="Wilson R.K."/>
        </authorList>
    </citation>
    <scope>NUCLEOTIDE SEQUENCE [LARGE SCALE GENOMIC DNA]</scope>
    <source>
        <strain evidence="1 2">ATCC 12856</strain>
    </source>
</reference>
<keyword evidence="2" id="KW-1185">Reference proteome</keyword>
<dbReference type="HOGENOM" id="CLU_2912346_0_0_9"/>
<sequence>MRNRIAYAEIHSLIFSILYHLSQVSDINSIHMQLKTIEKYTKGRLLKRPAFGSYKVKLLSA</sequence>
<accession>U1X7D4</accession>
<proteinExistence type="predicted"/>